<dbReference type="GO" id="GO:0016301">
    <property type="term" value="F:kinase activity"/>
    <property type="evidence" value="ECO:0007669"/>
    <property type="project" value="UniProtKB-KW"/>
</dbReference>
<dbReference type="PROSITE" id="PS50294">
    <property type="entry name" value="WD_REPEATS_REGION"/>
    <property type="match status" value="1"/>
</dbReference>
<comment type="caution">
    <text evidence="18">The sequence shown here is derived from an EMBL/GenBank/DDBJ whole genome shotgun (WGS) entry which is preliminary data.</text>
</comment>
<dbReference type="InterPro" id="IPR006282">
    <property type="entry name" value="Thi_PPkinase"/>
</dbReference>
<comment type="subunit">
    <text evidence="4">Homodimer.</text>
</comment>
<dbReference type="InterPro" id="IPR036759">
    <property type="entry name" value="TPK_catalytic_sf"/>
</dbReference>
<gene>
    <name evidence="18" type="ORF">M5D96_001563</name>
</gene>
<keyword evidence="9" id="KW-0418">Kinase</keyword>
<dbReference type="Gene3D" id="2.130.10.10">
    <property type="entry name" value="YVTN repeat-like/Quinoprotein amine dehydrogenase"/>
    <property type="match status" value="2"/>
</dbReference>
<evidence type="ECO:0000256" key="13">
    <source>
        <dbReference type="ARBA" id="ARBA00055888"/>
    </source>
</evidence>
<dbReference type="SUPFAM" id="SSF63862">
    <property type="entry name" value="Thiamin pyrophosphokinase, substrate-binding domain"/>
    <property type="match status" value="1"/>
</dbReference>
<comment type="similarity">
    <text evidence="2">Belongs to the thiamine pyrophosphokinase family.</text>
</comment>
<feature type="repeat" description="WD" evidence="15">
    <location>
        <begin position="555"/>
        <end position="595"/>
    </location>
</feature>
<evidence type="ECO:0000256" key="6">
    <source>
        <dbReference type="ARBA" id="ARBA00022679"/>
    </source>
</evidence>
<accession>A0A9P9YZ32</accession>
<dbReference type="EMBL" id="JAMKOV010000001">
    <property type="protein sequence ID" value="KAI8045383.1"/>
    <property type="molecule type" value="Genomic_DNA"/>
</dbReference>
<dbReference type="FunFam" id="2.130.10.10:FF:001280">
    <property type="entry name" value="WD repeat-containing protein 55 homolog"/>
    <property type="match status" value="1"/>
</dbReference>
<sequence>MNFAQLYGTCCRTMTPPSGPGVALNWLRLSGHGFRWIRIARVGSPAQPHPHPAAQRLLCTKTTIGFRQQMDHTIPPKEFKWTPGNLINENFKLGDQGHVCVVLNRQIQVPAHVVKLLWKNAAVRCAVDGGSNHWRDFVVGQAMSKMSKASSPLEPLDVITGDFDSISEDTVDFFKTTPKVHTPDQDATDFTKAIAVLQPVMANLNTLYKSQKDNCNVFLLSGDSVTWLLRPGKHTIQVPVDLVTSQRWCSLMPVGSSAHNVTTTGLKWNLYHAQMEFGGMVSTSNTYATEFVQVETDANLIWSMGAYDFEEKVRQTAKHNQFKTPSDEDELDDLDEDMVVGVIAEIEQEVLNESDSDNDEYDLVDMGAPVPVNDGDSSYDGNESISSDDSFDPNAADSDSDNSMPEDATTGAAGGATSAKRRKDDDNPSGSNRESEATIFDLDEEDETDETVRAMIAAIKKPRSAPPEIKLEDFITDICFHPDRDIIALATIIGDVHLYEYDNEANKLLRTIEVHSKACRDVEFTEDGRFLLTCSKDKCVMVTDMETEKLKKLYETAHDDAINTLHVLNENLFATGDDAGTVKLWDLRTKNAVFELKELEDQVTQLITNDQNKLLLATSADGYLTTFNIAARKMYVQSEPYEEELSCMGIYRGDSKLVVGTSKGRLYTYNWGQFGYHCDMYPGIKSPISLMIPITDRIACVAGEDGNIRACHIAPYRNLGVVGQHNMPIESLDVNTNGELLASSSHNNDVRFWNVKYFEDFGDIKYNDKHNAYKEKRHNLPSSKCTNTSDFFADLTKEDADDDDDPGAGPSNTA</sequence>
<feature type="repeat" description="WD" evidence="15">
    <location>
        <begin position="722"/>
        <end position="756"/>
    </location>
</feature>
<keyword evidence="19" id="KW-1185">Reference proteome</keyword>
<name>A0A9P9YZ32_9MUSC</name>
<dbReference type="GO" id="GO:0030975">
    <property type="term" value="F:thiamine binding"/>
    <property type="evidence" value="ECO:0007669"/>
    <property type="project" value="InterPro"/>
</dbReference>
<comment type="catalytic activity">
    <reaction evidence="12">
        <text>thiamine + UTP = thiamine diphosphate + UMP + H(+)</text>
        <dbReference type="Rhea" id="RHEA:79423"/>
        <dbReference type="ChEBI" id="CHEBI:15378"/>
        <dbReference type="ChEBI" id="CHEBI:18385"/>
        <dbReference type="ChEBI" id="CHEBI:46398"/>
        <dbReference type="ChEBI" id="CHEBI:57865"/>
        <dbReference type="ChEBI" id="CHEBI:58937"/>
    </reaction>
    <physiologicalReaction direction="left-to-right" evidence="12">
        <dbReference type="Rhea" id="RHEA:79424"/>
    </physiologicalReaction>
</comment>
<feature type="region of interest" description="Disordered" evidence="16">
    <location>
        <begin position="348"/>
        <end position="446"/>
    </location>
</feature>
<dbReference type="InterPro" id="IPR036371">
    <property type="entry name" value="TPK_B1-bd_sf"/>
</dbReference>
<dbReference type="InterPro" id="IPR019775">
    <property type="entry name" value="WD40_repeat_CS"/>
</dbReference>
<dbReference type="Pfam" id="PF04265">
    <property type="entry name" value="TPK_B1_binding"/>
    <property type="match status" value="1"/>
</dbReference>
<dbReference type="AlphaFoldDB" id="A0A9P9YZ32"/>
<feature type="repeat" description="WD" evidence="15">
    <location>
        <begin position="512"/>
        <end position="553"/>
    </location>
</feature>
<dbReference type="Gene3D" id="2.60.120.320">
    <property type="entry name" value="Thiamin pyrophosphokinase, thiamin-binding domain"/>
    <property type="match status" value="1"/>
</dbReference>
<evidence type="ECO:0000256" key="5">
    <source>
        <dbReference type="ARBA" id="ARBA00022574"/>
    </source>
</evidence>
<keyword evidence="5 15" id="KW-0853">WD repeat</keyword>
<evidence type="ECO:0000259" key="17">
    <source>
        <dbReference type="SMART" id="SM00983"/>
    </source>
</evidence>
<dbReference type="SUPFAM" id="SSF63999">
    <property type="entry name" value="Thiamin pyrophosphokinase, catalytic domain"/>
    <property type="match status" value="1"/>
</dbReference>
<dbReference type="SMART" id="SM00983">
    <property type="entry name" value="TPK_B1_binding"/>
    <property type="match status" value="1"/>
</dbReference>
<evidence type="ECO:0000256" key="3">
    <source>
        <dbReference type="ARBA" id="ARBA00007625"/>
    </source>
</evidence>
<dbReference type="PANTHER" id="PTHR44019">
    <property type="entry name" value="WD REPEAT-CONTAINING PROTEIN 55"/>
    <property type="match status" value="1"/>
</dbReference>
<feature type="compositionally biased region" description="Polar residues" evidence="16">
    <location>
        <begin position="375"/>
        <end position="385"/>
    </location>
</feature>
<dbReference type="SUPFAM" id="SSF50978">
    <property type="entry name" value="WD40 repeat-like"/>
    <property type="match status" value="1"/>
</dbReference>
<dbReference type="CDD" id="cd07995">
    <property type="entry name" value="TPK"/>
    <property type="match status" value="1"/>
</dbReference>
<evidence type="ECO:0000256" key="11">
    <source>
        <dbReference type="ARBA" id="ARBA00023478"/>
    </source>
</evidence>
<evidence type="ECO:0000256" key="2">
    <source>
        <dbReference type="ARBA" id="ARBA00006785"/>
    </source>
</evidence>
<evidence type="ECO:0000256" key="9">
    <source>
        <dbReference type="ARBA" id="ARBA00022777"/>
    </source>
</evidence>
<proteinExistence type="inferred from homology"/>
<evidence type="ECO:0000313" key="18">
    <source>
        <dbReference type="EMBL" id="KAI8045383.1"/>
    </source>
</evidence>
<feature type="compositionally biased region" description="Low complexity" evidence="16">
    <location>
        <begin position="392"/>
        <end position="417"/>
    </location>
</feature>
<comment type="function">
    <text evidence="13">Catalyzes the phosphorylation of thiamine to thiamine pyrophosphate (TPP) utilizing UTP and therefore links the biosynthesis of TPP to pyrimidines metabolism. By producing thiamine pyrophosphate, a cofactor of the mitochondrial pyruvate dehydrogenase indirectly regulates pyruvate oxidation and lipogenesis. Although it can also catalyze thiamine phosphorylation using ATP and CTP in vitro, it does so with significantly lower efficiency and without physiological relevance evidence.</text>
</comment>
<evidence type="ECO:0000256" key="7">
    <source>
        <dbReference type="ARBA" id="ARBA00022737"/>
    </source>
</evidence>
<dbReference type="GO" id="GO:0005524">
    <property type="term" value="F:ATP binding"/>
    <property type="evidence" value="ECO:0007669"/>
    <property type="project" value="UniProtKB-KW"/>
</dbReference>
<keyword evidence="10" id="KW-0067">ATP-binding</keyword>
<dbReference type="InterPro" id="IPR001680">
    <property type="entry name" value="WD40_rpt"/>
</dbReference>
<keyword evidence="7" id="KW-0677">Repeat</keyword>
<evidence type="ECO:0000256" key="15">
    <source>
        <dbReference type="PROSITE-ProRule" id="PRU00221"/>
    </source>
</evidence>
<dbReference type="InterPro" id="IPR050505">
    <property type="entry name" value="WDR55/POC1"/>
</dbReference>
<dbReference type="InterPro" id="IPR007371">
    <property type="entry name" value="TPK_catalytic"/>
</dbReference>
<keyword evidence="8" id="KW-0547">Nucleotide-binding</keyword>
<evidence type="ECO:0000256" key="12">
    <source>
        <dbReference type="ARBA" id="ARBA00050898"/>
    </source>
</evidence>
<dbReference type="Gene3D" id="3.40.50.10240">
    <property type="entry name" value="Thiamin pyrophosphokinase, catalytic domain"/>
    <property type="match status" value="2"/>
</dbReference>
<feature type="domain" description="Thiamin pyrophosphokinase thiamin-binding" evidence="17">
    <location>
        <begin position="232"/>
        <end position="300"/>
    </location>
</feature>
<evidence type="ECO:0000313" key="19">
    <source>
        <dbReference type="Proteomes" id="UP001059596"/>
    </source>
</evidence>
<evidence type="ECO:0000256" key="8">
    <source>
        <dbReference type="ARBA" id="ARBA00022741"/>
    </source>
</evidence>
<dbReference type="NCBIfam" id="TIGR01378">
    <property type="entry name" value="thi_PPkinase"/>
    <property type="match status" value="2"/>
</dbReference>
<evidence type="ECO:0000256" key="1">
    <source>
        <dbReference type="ARBA" id="ARBA00005078"/>
    </source>
</evidence>
<protein>
    <recommendedName>
        <fullName evidence="14">Thiamine pyrophosphokinase 1</fullName>
    </recommendedName>
    <alternativeName>
        <fullName evidence="11">WD repeat-containing protein 55 homolog</fullName>
    </alternativeName>
</protein>
<dbReference type="PANTHER" id="PTHR44019:SF20">
    <property type="entry name" value="WD REPEAT-CONTAINING PROTEIN 55"/>
    <property type="match status" value="1"/>
</dbReference>
<feature type="compositionally biased region" description="Acidic residues" evidence="16">
    <location>
        <begin position="348"/>
        <end position="363"/>
    </location>
</feature>
<keyword evidence="6" id="KW-0808">Transferase</keyword>
<dbReference type="GO" id="GO:0004788">
    <property type="term" value="F:thiamine diphosphokinase activity"/>
    <property type="evidence" value="ECO:0007669"/>
    <property type="project" value="InterPro"/>
</dbReference>
<dbReference type="PROSITE" id="PS50082">
    <property type="entry name" value="WD_REPEATS_2"/>
    <property type="match status" value="3"/>
</dbReference>
<dbReference type="GO" id="GO:0006772">
    <property type="term" value="P:thiamine metabolic process"/>
    <property type="evidence" value="ECO:0007669"/>
    <property type="project" value="InterPro"/>
</dbReference>
<evidence type="ECO:0000256" key="10">
    <source>
        <dbReference type="ARBA" id="ARBA00022840"/>
    </source>
</evidence>
<dbReference type="FunFam" id="2.60.120.320:FF:000002">
    <property type="entry name" value="Thiamine pyrophosphokinase"/>
    <property type="match status" value="1"/>
</dbReference>
<dbReference type="Pfam" id="PF04263">
    <property type="entry name" value="TPK_catalytic"/>
    <property type="match status" value="1"/>
</dbReference>
<organism evidence="18 19">
    <name type="scientific">Drosophila gunungcola</name>
    <name type="common">fruit fly</name>
    <dbReference type="NCBI Taxonomy" id="103775"/>
    <lineage>
        <taxon>Eukaryota</taxon>
        <taxon>Metazoa</taxon>
        <taxon>Ecdysozoa</taxon>
        <taxon>Arthropoda</taxon>
        <taxon>Hexapoda</taxon>
        <taxon>Insecta</taxon>
        <taxon>Pterygota</taxon>
        <taxon>Neoptera</taxon>
        <taxon>Endopterygota</taxon>
        <taxon>Diptera</taxon>
        <taxon>Brachycera</taxon>
        <taxon>Muscomorpha</taxon>
        <taxon>Ephydroidea</taxon>
        <taxon>Drosophilidae</taxon>
        <taxon>Drosophila</taxon>
        <taxon>Sophophora</taxon>
    </lineage>
</organism>
<dbReference type="PROSITE" id="PS00678">
    <property type="entry name" value="WD_REPEATS_1"/>
    <property type="match status" value="1"/>
</dbReference>
<evidence type="ECO:0000256" key="4">
    <source>
        <dbReference type="ARBA" id="ARBA00011738"/>
    </source>
</evidence>
<dbReference type="InterPro" id="IPR007373">
    <property type="entry name" value="Thiamin_PyroPKinase_B1-bd"/>
</dbReference>
<dbReference type="InterPro" id="IPR036322">
    <property type="entry name" value="WD40_repeat_dom_sf"/>
</dbReference>
<dbReference type="Proteomes" id="UP001059596">
    <property type="component" value="Chromosome 3R"/>
</dbReference>
<dbReference type="Pfam" id="PF24796">
    <property type="entry name" value="WDR55"/>
    <property type="match status" value="1"/>
</dbReference>
<evidence type="ECO:0000256" key="14">
    <source>
        <dbReference type="ARBA" id="ARBA00074758"/>
    </source>
</evidence>
<dbReference type="InterPro" id="IPR015943">
    <property type="entry name" value="WD40/YVTN_repeat-like_dom_sf"/>
</dbReference>
<reference evidence="18" key="1">
    <citation type="journal article" date="2023" name="Genome Biol. Evol.">
        <title>Long-read-based Genome Assembly of Drosophila gunungcola Reveals Fewer Chemosensory Genes in Flower-breeding Species.</title>
        <authorList>
            <person name="Negi A."/>
            <person name="Liao B.Y."/>
            <person name="Yeh S.D."/>
        </authorList>
    </citation>
    <scope>NUCLEOTIDE SEQUENCE</scope>
    <source>
        <strain evidence="18">Sukarami</strain>
    </source>
</reference>
<dbReference type="GO" id="GO:0009229">
    <property type="term" value="P:thiamine diphosphate biosynthetic process"/>
    <property type="evidence" value="ECO:0007669"/>
    <property type="project" value="InterPro"/>
</dbReference>
<comment type="pathway">
    <text evidence="1">Cofactor biosynthesis; thiamine diphosphate biosynthesis; thiamine diphosphate from thiamine: step 1/1.</text>
</comment>
<comment type="similarity">
    <text evidence="3">Belongs to the WD repeat WDR55 family.</text>
</comment>
<evidence type="ECO:0000256" key="16">
    <source>
        <dbReference type="SAM" id="MobiDB-lite"/>
    </source>
</evidence>
<dbReference type="SMART" id="SM00320">
    <property type="entry name" value="WD40"/>
    <property type="match status" value="5"/>
</dbReference>